<protein>
    <submittedName>
        <fullName evidence="1">Uncharacterized protein</fullName>
    </submittedName>
</protein>
<dbReference type="Proteomes" id="UP001234297">
    <property type="component" value="Chromosome 7"/>
</dbReference>
<reference evidence="1 2" key="1">
    <citation type="journal article" date="2022" name="Hortic Res">
        <title>A haplotype resolved chromosomal level avocado genome allows analysis of novel avocado genes.</title>
        <authorList>
            <person name="Nath O."/>
            <person name="Fletcher S.J."/>
            <person name="Hayward A."/>
            <person name="Shaw L.M."/>
            <person name="Masouleh A.K."/>
            <person name="Furtado A."/>
            <person name="Henry R.J."/>
            <person name="Mitter N."/>
        </authorList>
    </citation>
    <scope>NUCLEOTIDE SEQUENCE [LARGE SCALE GENOMIC DNA]</scope>
    <source>
        <strain evidence="2">cv. Hass</strain>
    </source>
</reference>
<evidence type="ECO:0000313" key="2">
    <source>
        <dbReference type="Proteomes" id="UP001234297"/>
    </source>
</evidence>
<dbReference type="EMBL" id="CM056815">
    <property type="protein sequence ID" value="KAJ8630574.1"/>
    <property type="molecule type" value="Genomic_DNA"/>
</dbReference>
<sequence length="623" mass="70151">MGVTKEEVEAALTSKLKPSHLEVIDTSGGCGASFAIEIVSEQFEGKRLLEKHRLVNSALAEQMKDIHALSIKKALTPAQWQPQDEPKKAFLYEIENLQLFALCKRFDELSLEDNTGGSSSSSSSTSQVQPSCYGSIHRFLSSWTHSLWSKSINERLRAPFIELPRHYMDTSSFQSYDIRMGLGFRFHPDQSRFLLQELKLPESIDSFGAGLLDLLNNRFTKALVEVITYYDGKYGRFLVLVCLGVGCIVWYDFALGSAHQAPEGWLLAPFDSYDSFFNMDYYVPGYRRVGFVEGNDVSASVELAFGNEHPFAEITIPFSGPVLKAVGLGVMVAFFLAVGLVPDVSGGINLSDDIDFIYKDLTDNLEFSMSRYRLAVIQQKIVSGLYILSLLQVKFIKKVDLTHFLHDTLPDCPDIMLRTGSDPDMIYVVMPDKEDVLVLMGLSLMLFCLSHVRLPKDGYRLENLVDSFYYSLQQMGNVDRLYRLDLKASLMIIPISVILDKVKPFVGEGSVYKLISSLLYLPIIDDDGNHRSDISFGGIPQMGEIIRVLFNIVLMDIFDREFPKRFPGIAFSRFINEVFISTRRNDEVIFDDKARYALLEELSLAGKIMSIGPGDDPLPCYYG</sequence>
<organism evidence="1 2">
    <name type="scientific">Persea americana</name>
    <name type="common">Avocado</name>
    <dbReference type="NCBI Taxonomy" id="3435"/>
    <lineage>
        <taxon>Eukaryota</taxon>
        <taxon>Viridiplantae</taxon>
        <taxon>Streptophyta</taxon>
        <taxon>Embryophyta</taxon>
        <taxon>Tracheophyta</taxon>
        <taxon>Spermatophyta</taxon>
        <taxon>Magnoliopsida</taxon>
        <taxon>Magnoliidae</taxon>
        <taxon>Laurales</taxon>
        <taxon>Lauraceae</taxon>
        <taxon>Persea</taxon>
    </lineage>
</organism>
<evidence type="ECO:0000313" key="1">
    <source>
        <dbReference type="EMBL" id="KAJ8630574.1"/>
    </source>
</evidence>
<name>A0ACC2LAU0_PERAE</name>
<comment type="caution">
    <text evidence="1">The sequence shown here is derived from an EMBL/GenBank/DDBJ whole genome shotgun (WGS) entry which is preliminary data.</text>
</comment>
<accession>A0ACC2LAU0</accession>
<keyword evidence="2" id="KW-1185">Reference proteome</keyword>
<gene>
    <name evidence="1" type="ORF">MRB53_023897</name>
</gene>
<proteinExistence type="predicted"/>